<dbReference type="Gene3D" id="1.20.1250.20">
    <property type="entry name" value="MFS general substrate transporter like domains"/>
    <property type="match status" value="1"/>
</dbReference>
<dbReference type="RefSeq" id="WP_064808861.1">
    <property type="nucleotide sequence ID" value="NZ_CP016023.1"/>
</dbReference>
<dbReference type="InterPro" id="IPR011701">
    <property type="entry name" value="MFS"/>
</dbReference>
<dbReference type="PANTHER" id="PTHR23523:SF1">
    <property type="entry name" value="CYANATE TRANSPORT PROTEIN CYNX"/>
    <property type="match status" value="1"/>
</dbReference>
<dbReference type="SUPFAM" id="SSF103473">
    <property type="entry name" value="MFS general substrate transporter"/>
    <property type="match status" value="1"/>
</dbReference>
<sequence>MTEATAQHAASAASTATPARADAGWIGVLVVIALGLNLRPILTTIGPLLAEIRADTGLGLQGVSMLTVIPVLCMGSIALFIPWLARWMAEHRGVVCSLLAIAGACLWRLWAEHGAALIASAALAGTGVAIIQGLAPGIIKRWFPQRVPFTLGLYSASLMAGGGVAATLSPRIAHVADWHEGLGIWVLPALAALVLWVTARPREALPTTQHGPVINFFGNRRAWLLAFYFGATNAGYTSMIAWLPMFYRQLGWSAQDAGGLIGVMTIFQVIGAFGAPLLARRQPDRRPWLAAMLLAQLMGMTGLLLAPQSGTLLWVALIGCGLGSMFSLCLTLTLDHLSDARAAGYLAAFVQGIGFIITGIIPYAVGLLREATGGFQVPWLMLIAIVIVSVATTLRFAPAGYAQAIGRL</sequence>
<keyword evidence="2" id="KW-1133">Transmembrane helix</keyword>
<keyword evidence="5" id="KW-1185">Reference proteome</keyword>
<organism evidence="4 5">
    <name type="scientific">Ralstonia insidiosa</name>
    <dbReference type="NCBI Taxonomy" id="190721"/>
    <lineage>
        <taxon>Bacteria</taxon>
        <taxon>Pseudomonadati</taxon>
        <taxon>Pseudomonadota</taxon>
        <taxon>Betaproteobacteria</taxon>
        <taxon>Burkholderiales</taxon>
        <taxon>Burkholderiaceae</taxon>
        <taxon>Ralstonia</taxon>
    </lineage>
</organism>
<reference evidence="5" key="1">
    <citation type="submission" date="2016-06" db="EMBL/GenBank/DDBJ databases">
        <authorList>
            <person name="Xu Y."/>
            <person name="Nagy A."/>
            <person name="Yan X."/>
            <person name="Kim S.W."/>
            <person name="Haley B."/>
            <person name="Liu N.T."/>
            <person name="Nou X."/>
        </authorList>
    </citation>
    <scope>NUCLEOTIDE SEQUENCE [LARGE SCALE GENOMIC DNA]</scope>
    <source>
        <strain evidence="5">ATCC 49129</strain>
    </source>
</reference>
<dbReference type="InterPro" id="IPR052524">
    <property type="entry name" value="MFS_Cyanate_Porter"/>
</dbReference>
<keyword evidence="1" id="KW-0812">Transmembrane</keyword>
<dbReference type="STRING" id="190721.ACS15_5659"/>
<dbReference type="Proteomes" id="UP000078572">
    <property type="component" value="Chromosome 2"/>
</dbReference>
<evidence type="ECO:0000313" key="5">
    <source>
        <dbReference type="Proteomes" id="UP000078572"/>
    </source>
</evidence>
<name>A0A192A6B0_9RALS</name>
<protein>
    <submittedName>
        <fullName evidence="4">MFS transporter</fullName>
    </submittedName>
</protein>
<proteinExistence type="predicted"/>
<dbReference type="PANTHER" id="PTHR23523">
    <property type="match status" value="1"/>
</dbReference>
<dbReference type="Pfam" id="PF07690">
    <property type="entry name" value="MFS_1"/>
    <property type="match status" value="1"/>
</dbReference>
<evidence type="ECO:0000313" key="4">
    <source>
        <dbReference type="EMBL" id="ANJ75924.1"/>
    </source>
</evidence>
<dbReference type="CDD" id="cd17410">
    <property type="entry name" value="MFS_CynX_like"/>
    <property type="match status" value="1"/>
</dbReference>
<accession>A0A192A6B0</accession>
<dbReference type="InterPro" id="IPR036259">
    <property type="entry name" value="MFS_trans_sf"/>
</dbReference>
<evidence type="ECO:0000256" key="2">
    <source>
        <dbReference type="ARBA" id="ARBA00022989"/>
    </source>
</evidence>
<dbReference type="AlphaFoldDB" id="A0A192A6B0"/>
<dbReference type="OrthoDB" id="5758872at2"/>
<keyword evidence="3" id="KW-0472">Membrane</keyword>
<gene>
    <name evidence="4" type="ORF">A9Y76_26060</name>
</gene>
<dbReference type="GO" id="GO:0022857">
    <property type="term" value="F:transmembrane transporter activity"/>
    <property type="evidence" value="ECO:0007669"/>
    <property type="project" value="InterPro"/>
</dbReference>
<evidence type="ECO:0000256" key="1">
    <source>
        <dbReference type="ARBA" id="ARBA00022692"/>
    </source>
</evidence>
<dbReference type="GeneID" id="61529514"/>
<evidence type="ECO:0000256" key="3">
    <source>
        <dbReference type="ARBA" id="ARBA00023136"/>
    </source>
</evidence>
<dbReference type="NCBIfam" id="NF007256">
    <property type="entry name" value="PRK09705.1"/>
    <property type="match status" value="1"/>
</dbReference>
<dbReference type="EMBL" id="CP016023">
    <property type="protein sequence ID" value="ANJ75924.1"/>
    <property type="molecule type" value="Genomic_DNA"/>
</dbReference>